<keyword evidence="3" id="KW-1185">Reference proteome</keyword>
<name>A0A5N6L635_9ROSI</name>
<evidence type="ECO:0000256" key="1">
    <source>
        <dbReference type="SAM" id="MobiDB-lite"/>
    </source>
</evidence>
<sequence>MGELHPLAYTSSSLGWDFHSHSHSHNLGVPNADTMSLDEPRGTSISRISEEAANTKTPEEAPEATDSSSSSYNRDLANTKSINCGRNKC</sequence>
<feature type="compositionally biased region" description="Polar residues" evidence="1">
    <location>
        <begin position="65"/>
        <end position="89"/>
    </location>
</feature>
<organism evidence="2 3">
    <name type="scientific">Carpinus fangiana</name>
    <dbReference type="NCBI Taxonomy" id="176857"/>
    <lineage>
        <taxon>Eukaryota</taxon>
        <taxon>Viridiplantae</taxon>
        <taxon>Streptophyta</taxon>
        <taxon>Embryophyta</taxon>
        <taxon>Tracheophyta</taxon>
        <taxon>Spermatophyta</taxon>
        <taxon>Magnoliopsida</taxon>
        <taxon>eudicotyledons</taxon>
        <taxon>Gunneridae</taxon>
        <taxon>Pentapetalae</taxon>
        <taxon>rosids</taxon>
        <taxon>fabids</taxon>
        <taxon>Fagales</taxon>
        <taxon>Betulaceae</taxon>
        <taxon>Carpinus</taxon>
    </lineage>
</organism>
<evidence type="ECO:0000313" key="3">
    <source>
        <dbReference type="Proteomes" id="UP000327013"/>
    </source>
</evidence>
<accession>A0A5N6L635</accession>
<comment type="caution">
    <text evidence="2">The sequence shown here is derived from an EMBL/GenBank/DDBJ whole genome shotgun (WGS) entry which is preliminary data.</text>
</comment>
<reference evidence="2 3" key="1">
    <citation type="submission" date="2019-06" db="EMBL/GenBank/DDBJ databases">
        <title>A chromosomal-level reference genome of Carpinus fangiana (Coryloideae, Betulaceae).</title>
        <authorList>
            <person name="Yang X."/>
            <person name="Wang Z."/>
            <person name="Zhang L."/>
            <person name="Hao G."/>
            <person name="Liu J."/>
            <person name="Yang Y."/>
        </authorList>
    </citation>
    <scope>NUCLEOTIDE SEQUENCE [LARGE SCALE GENOMIC DNA]</scope>
    <source>
        <strain evidence="2">Cfa_2016G</strain>
        <tissue evidence="2">Leaf</tissue>
    </source>
</reference>
<feature type="compositionally biased region" description="Polar residues" evidence="1">
    <location>
        <begin position="43"/>
        <end position="56"/>
    </location>
</feature>
<evidence type="ECO:0000313" key="2">
    <source>
        <dbReference type="EMBL" id="KAC1242191.1"/>
    </source>
</evidence>
<dbReference type="EMBL" id="VIBQ01000497">
    <property type="protein sequence ID" value="KAC1242191.1"/>
    <property type="molecule type" value="Genomic_DNA"/>
</dbReference>
<dbReference type="AlphaFoldDB" id="A0A5N6L635"/>
<feature type="region of interest" description="Disordered" evidence="1">
    <location>
        <begin position="20"/>
        <end position="89"/>
    </location>
</feature>
<protein>
    <submittedName>
        <fullName evidence="2">Uncharacterized protein</fullName>
    </submittedName>
</protein>
<proteinExistence type="predicted"/>
<dbReference type="OrthoDB" id="691244at2759"/>
<dbReference type="Proteomes" id="UP000327013">
    <property type="component" value="Unassembled WGS sequence"/>
</dbReference>
<gene>
    <name evidence="2" type="ORF">FH972_027138</name>
</gene>